<proteinExistence type="inferred from homology"/>
<dbReference type="PROSITE" id="PS50207">
    <property type="entry name" value="CASPASE_P10"/>
    <property type="match status" value="1"/>
</dbReference>
<dbReference type="EMBL" id="MNPL01001927">
    <property type="protein sequence ID" value="OQR78671.1"/>
    <property type="molecule type" value="Genomic_DNA"/>
</dbReference>
<dbReference type="GO" id="GO:0006915">
    <property type="term" value="P:apoptotic process"/>
    <property type="evidence" value="ECO:0007669"/>
    <property type="project" value="TreeGrafter"/>
</dbReference>
<dbReference type="SUPFAM" id="SSF52129">
    <property type="entry name" value="Caspase-like"/>
    <property type="match status" value="1"/>
</dbReference>
<dbReference type="PRINTS" id="PR00376">
    <property type="entry name" value="IL1BCENZYME"/>
</dbReference>
<dbReference type="SMART" id="SM00115">
    <property type="entry name" value="CASc"/>
    <property type="match status" value="1"/>
</dbReference>
<dbReference type="InterPro" id="IPR015917">
    <property type="entry name" value="Pept_C14A"/>
</dbReference>
<evidence type="ECO:0000256" key="2">
    <source>
        <dbReference type="RuleBase" id="RU003971"/>
    </source>
</evidence>
<reference evidence="5 6" key="1">
    <citation type="journal article" date="2017" name="Gigascience">
        <title>Draft genome of the honey bee ectoparasitic mite, Tropilaelaps mercedesae, is shaped by the parasitic life history.</title>
        <authorList>
            <person name="Dong X."/>
            <person name="Armstrong S.D."/>
            <person name="Xia D."/>
            <person name="Makepeace B.L."/>
            <person name="Darby A.C."/>
            <person name="Kadowaki T."/>
        </authorList>
    </citation>
    <scope>NUCLEOTIDE SEQUENCE [LARGE SCALE GENOMIC DNA]</scope>
    <source>
        <strain evidence="5">Wuxi-XJTLU</strain>
    </source>
</reference>
<dbReference type="PANTHER" id="PTHR10454">
    <property type="entry name" value="CASPASE"/>
    <property type="match status" value="1"/>
</dbReference>
<dbReference type="GO" id="GO:0004197">
    <property type="term" value="F:cysteine-type endopeptidase activity"/>
    <property type="evidence" value="ECO:0007669"/>
    <property type="project" value="InterPro"/>
</dbReference>
<dbReference type="Gene3D" id="3.40.50.1460">
    <property type="match status" value="1"/>
</dbReference>
<dbReference type="FunCoup" id="A0A1V9XYX3">
    <property type="interactions" value="810"/>
</dbReference>
<dbReference type="InterPro" id="IPR002138">
    <property type="entry name" value="Pept_C14_p10"/>
</dbReference>
<feature type="domain" description="Caspase family p10" evidence="3">
    <location>
        <begin position="196"/>
        <end position="228"/>
    </location>
</feature>
<feature type="domain" description="Caspase family p20" evidence="4">
    <location>
        <begin position="55"/>
        <end position="179"/>
    </location>
</feature>
<dbReference type="Proteomes" id="UP000192247">
    <property type="component" value="Unassembled WGS sequence"/>
</dbReference>
<evidence type="ECO:0000259" key="4">
    <source>
        <dbReference type="PROSITE" id="PS50208"/>
    </source>
</evidence>
<evidence type="ECO:0000313" key="6">
    <source>
        <dbReference type="Proteomes" id="UP000192247"/>
    </source>
</evidence>
<dbReference type="InterPro" id="IPR029030">
    <property type="entry name" value="Caspase-like_dom_sf"/>
</dbReference>
<dbReference type="PROSITE" id="PS01122">
    <property type="entry name" value="CASPASE_CYS"/>
    <property type="match status" value="1"/>
</dbReference>
<dbReference type="GO" id="GO:0005737">
    <property type="term" value="C:cytoplasm"/>
    <property type="evidence" value="ECO:0007669"/>
    <property type="project" value="TreeGrafter"/>
</dbReference>
<dbReference type="GO" id="GO:0006508">
    <property type="term" value="P:proteolysis"/>
    <property type="evidence" value="ECO:0007669"/>
    <property type="project" value="InterPro"/>
</dbReference>
<dbReference type="PROSITE" id="PS50208">
    <property type="entry name" value="CASPASE_P20"/>
    <property type="match status" value="1"/>
</dbReference>
<keyword evidence="6" id="KW-1185">Reference proteome</keyword>
<dbReference type="InterPro" id="IPR002398">
    <property type="entry name" value="Pept_C14"/>
</dbReference>
<organism evidence="5 6">
    <name type="scientific">Tropilaelaps mercedesae</name>
    <dbReference type="NCBI Taxonomy" id="418985"/>
    <lineage>
        <taxon>Eukaryota</taxon>
        <taxon>Metazoa</taxon>
        <taxon>Ecdysozoa</taxon>
        <taxon>Arthropoda</taxon>
        <taxon>Chelicerata</taxon>
        <taxon>Arachnida</taxon>
        <taxon>Acari</taxon>
        <taxon>Parasitiformes</taxon>
        <taxon>Mesostigmata</taxon>
        <taxon>Gamasina</taxon>
        <taxon>Dermanyssoidea</taxon>
        <taxon>Laelapidae</taxon>
        <taxon>Tropilaelaps</taxon>
    </lineage>
</organism>
<dbReference type="AlphaFoldDB" id="A0A1V9XYX3"/>
<evidence type="ECO:0000313" key="5">
    <source>
        <dbReference type="EMBL" id="OQR78671.1"/>
    </source>
</evidence>
<dbReference type="OrthoDB" id="6416614at2759"/>
<dbReference type="InterPro" id="IPR011600">
    <property type="entry name" value="Pept_C14_caspase"/>
</dbReference>
<dbReference type="CDD" id="cd00032">
    <property type="entry name" value="CASc"/>
    <property type="match status" value="1"/>
</dbReference>
<dbReference type="InterPro" id="IPR033139">
    <property type="entry name" value="Caspase_cys_AS"/>
</dbReference>
<evidence type="ECO:0000256" key="1">
    <source>
        <dbReference type="ARBA" id="ARBA00010134"/>
    </source>
</evidence>
<comment type="similarity">
    <text evidence="1 2">Belongs to the peptidase C14A family.</text>
</comment>
<sequence length="245" mass="27822">MPLNTNCSSSSSLGTLIKVREDVSSLFKAAERHSEKVATLLTKSEDEVYNMNHSRRGICVIVNQKNFSAHTGLNERRGTDVDADHLVQTFEGFSFEVHRFDNLKEKELVETLEYWQKYDHKDCDAFVFCLLSHGERDLVYHTEGKMPTDHLFSPFTGDQCQSLVGKPKLFFIQACRGDLLDKGVLATDQTDSSSGNVYRLPAHADFLICYSTVAGYYSWRNTSNGISFENHNMSTSILTAKFFRF</sequence>
<dbReference type="STRING" id="418985.A0A1V9XYX3"/>
<dbReference type="InterPro" id="IPR001309">
    <property type="entry name" value="Pept_C14_p20"/>
</dbReference>
<comment type="caution">
    <text evidence="5">The sequence shown here is derived from an EMBL/GenBank/DDBJ whole genome shotgun (WGS) entry which is preliminary data.</text>
</comment>
<name>A0A1V9XYX3_9ACAR</name>
<dbReference type="PANTHER" id="PTHR10454:SF232">
    <property type="entry name" value="AT03047P-RELATED"/>
    <property type="match status" value="1"/>
</dbReference>
<dbReference type="InParanoid" id="A0A1V9XYX3"/>
<evidence type="ECO:0000259" key="3">
    <source>
        <dbReference type="PROSITE" id="PS50207"/>
    </source>
</evidence>
<dbReference type="Pfam" id="PF00656">
    <property type="entry name" value="Peptidase_C14"/>
    <property type="match status" value="1"/>
</dbReference>
<gene>
    <name evidence="5" type="ORF">BIW11_06257</name>
</gene>
<accession>A0A1V9XYX3</accession>
<protein>
    <submittedName>
        <fullName evidence="5">Caspase-like</fullName>
    </submittedName>
</protein>
<dbReference type="GO" id="GO:0043525">
    <property type="term" value="P:positive regulation of neuron apoptotic process"/>
    <property type="evidence" value="ECO:0007669"/>
    <property type="project" value="TreeGrafter"/>
</dbReference>